<dbReference type="EMBL" id="CAFABE010000008">
    <property type="protein sequence ID" value="CAB4819183.1"/>
    <property type="molecule type" value="Genomic_DNA"/>
</dbReference>
<reference evidence="3" key="1">
    <citation type="submission" date="2020-05" db="EMBL/GenBank/DDBJ databases">
        <authorList>
            <person name="Chiriac C."/>
            <person name="Salcher M."/>
            <person name="Ghai R."/>
            <person name="Kavagutti S V."/>
        </authorList>
    </citation>
    <scope>NUCLEOTIDE SEQUENCE</scope>
</reference>
<evidence type="ECO:0000259" key="1">
    <source>
        <dbReference type="Pfam" id="PF12705"/>
    </source>
</evidence>
<evidence type="ECO:0000313" key="3">
    <source>
        <dbReference type="EMBL" id="CAB4876638.1"/>
    </source>
</evidence>
<dbReference type="InterPro" id="IPR011604">
    <property type="entry name" value="PDDEXK-like_dom_sf"/>
</dbReference>
<feature type="domain" description="PD-(D/E)XK endonuclease-like" evidence="1">
    <location>
        <begin position="17"/>
        <end position="310"/>
    </location>
</feature>
<dbReference type="Gene3D" id="3.90.320.10">
    <property type="match status" value="1"/>
</dbReference>
<sequence>MSSMPAPPQTPRPLPVRLSPSRAKDFLQCPQLFYYKTILGLPTPSSIPMAKGTLAHTAFERLFDHTKEERRDPATALAYVEPGWEVMVNPFAQRDDVAPDSPEARIRNKEHLWVGELDEESWEFAQAHSRAAEYRALMAKGSPEEAKFLIDTAKIVENYFSIERPWNFDPEARELHLEAESLGVTLHGFIDRLDRYTTSTGEERWVISDYKTGKVHQPRFADDAFFQLKVYAVLLKLVEGVTAHKLRLLYVSAQQPDAVQELLVDDAILESTQRKMVQIWNEMKASEAEDMWEAKQGPLCNWCHFKPQCPAFTSSKR</sequence>
<dbReference type="SUPFAM" id="SSF52980">
    <property type="entry name" value="Restriction endonuclease-like"/>
    <property type="match status" value="1"/>
</dbReference>
<dbReference type="InterPro" id="IPR038726">
    <property type="entry name" value="PDDEXK_AddAB-type"/>
</dbReference>
<evidence type="ECO:0000313" key="2">
    <source>
        <dbReference type="EMBL" id="CAB4819183.1"/>
    </source>
</evidence>
<dbReference type="InterPro" id="IPR011335">
    <property type="entry name" value="Restrct_endonuc-II-like"/>
</dbReference>
<dbReference type="Pfam" id="PF12705">
    <property type="entry name" value="PDDEXK_1"/>
    <property type="match status" value="1"/>
</dbReference>
<proteinExistence type="predicted"/>
<name>A0A6J7E3Q5_9ZZZZ</name>
<dbReference type="EMBL" id="CAFBLT010000001">
    <property type="protein sequence ID" value="CAB4876638.1"/>
    <property type="molecule type" value="Genomic_DNA"/>
</dbReference>
<protein>
    <submittedName>
        <fullName evidence="3">Unannotated protein</fullName>
    </submittedName>
</protein>
<gene>
    <name evidence="2" type="ORF">UFOPK3164_00292</name>
    <name evidence="3" type="ORF">UFOPK3427_01172</name>
    <name evidence="4" type="ORF">UFOPK4112_00969</name>
</gene>
<evidence type="ECO:0000313" key="4">
    <source>
        <dbReference type="EMBL" id="CAB5021869.1"/>
    </source>
</evidence>
<organism evidence="3">
    <name type="scientific">freshwater metagenome</name>
    <dbReference type="NCBI Taxonomy" id="449393"/>
    <lineage>
        <taxon>unclassified sequences</taxon>
        <taxon>metagenomes</taxon>
        <taxon>ecological metagenomes</taxon>
    </lineage>
</organism>
<accession>A0A6J7E3Q5</accession>
<dbReference type="EMBL" id="CAFBPM010000008">
    <property type="protein sequence ID" value="CAB5021869.1"/>
    <property type="molecule type" value="Genomic_DNA"/>
</dbReference>
<dbReference type="AlphaFoldDB" id="A0A6J7E3Q5"/>